<proteinExistence type="predicted"/>
<evidence type="ECO:0000256" key="1">
    <source>
        <dbReference type="SAM" id="Phobius"/>
    </source>
</evidence>
<keyword evidence="1" id="KW-0472">Membrane</keyword>
<organism evidence="2">
    <name type="scientific">viral metagenome</name>
    <dbReference type="NCBI Taxonomy" id="1070528"/>
    <lineage>
        <taxon>unclassified sequences</taxon>
        <taxon>metagenomes</taxon>
        <taxon>organismal metagenomes</taxon>
    </lineage>
</organism>
<sequence>MDAVLVKAITAACFTCLLCCVFGQLFICCMDRREKEKKNKVQPV</sequence>
<dbReference type="EMBL" id="MN741027">
    <property type="protein sequence ID" value="QHU23375.1"/>
    <property type="molecule type" value="Genomic_DNA"/>
</dbReference>
<keyword evidence="1" id="KW-1133">Transmembrane helix</keyword>
<name>A0A6C0KZG1_9ZZZZ</name>
<protein>
    <submittedName>
        <fullName evidence="2">Uncharacterized protein</fullName>
    </submittedName>
</protein>
<accession>A0A6C0KZG1</accession>
<evidence type="ECO:0000313" key="2">
    <source>
        <dbReference type="EMBL" id="QHU23375.1"/>
    </source>
</evidence>
<dbReference type="AlphaFoldDB" id="A0A6C0KZG1"/>
<reference evidence="2" key="1">
    <citation type="journal article" date="2020" name="Nature">
        <title>Giant virus diversity and host interactions through global metagenomics.</title>
        <authorList>
            <person name="Schulz F."/>
            <person name="Roux S."/>
            <person name="Paez-Espino D."/>
            <person name="Jungbluth S."/>
            <person name="Walsh D.A."/>
            <person name="Denef V.J."/>
            <person name="McMahon K.D."/>
            <person name="Konstantinidis K.T."/>
            <person name="Eloe-Fadrosh E.A."/>
            <person name="Kyrpides N.C."/>
            <person name="Woyke T."/>
        </authorList>
    </citation>
    <scope>NUCLEOTIDE SEQUENCE</scope>
    <source>
        <strain evidence="2">GVMAG-S-ERX555907-94</strain>
    </source>
</reference>
<feature type="transmembrane region" description="Helical" evidence="1">
    <location>
        <begin position="6"/>
        <end position="30"/>
    </location>
</feature>
<keyword evidence="1" id="KW-0812">Transmembrane</keyword>